<proteinExistence type="inferred from homology"/>
<evidence type="ECO:0000313" key="3">
    <source>
        <dbReference type="EMBL" id="MDY0870479.1"/>
    </source>
</evidence>
<organism evidence="3 4">
    <name type="scientific">Dongia rigui</name>
    <dbReference type="NCBI Taxonomy" id="940149"/>
    <lineage>
        <taxon>Bacteria</taxon>
        <taxon>Pseudomonadati</taxon>
        <taxon>Pseudomonadota</taxon>
        <taxon>Alphaproteobacteria</taxon>
        <taxon>Rhodospirillales</taxon>
        <taxon>Dongiaceae</taxon>
        <taxon>Dongia</taxon>
    </lineage>
</organism>
<dbReference type="InterPro" id="IPR027574">
    <property type="entry name" value="Thiaminase_II"/>
</dbReference>
<comment type="caution">
    <text evidence="3">The sequence shown here is derived from an EMBL/GenBank/DDBJ whole genome shotgun (WGS) entry which is preliminary data.</text>
</comment>
<gene>
    <name evidence="3" type="primary">tenA</name>
    <name evidence="3" type="ORF">SMD31_01025</name>
</gene>
<dbReference type="NCBIfam" id="TIGR04306">
    <property type="entry name" value="salvage_TenA"/>
    <property type="match status" value="1"/>
</dbReference>
<comment type="similarity">
    <text evidence="1">Belongs to the TenA family.</text>
</comment>
<dbReference type="PANTHER" id="PTHR43198">
    <property type="entry name" value="BIFUNCTIONAL TH2 PROTEIN"/>
    <property type="match status" value="1"/>
</dbReference>
<evidence type="ECO:0000313" key="4">
    <source>
        <dbReference type="Proteomes" id="UP001271769"/>
    </source>
</evidence>
<dbReference type="InterPro" id="IPR050967">
    <property type="entry name" value="Thiamine_Salvage_TenA"/>
</dbReference>
<evidence type="ECO:0000256" key="1">
    <source>
        <dbReference type="RuleBase" id="RU363093"/>
    </source>
</evidence>
<dbReference type="CDD" id="cd19365">
    <property type="entry name" value="TenA_C-like"/>
    <property type="match status" value="1"/>
</dbReference>
<accession>A0ABU5DSZ5</accession>
<reference evidence="3 4" key="1">
    <citation type="journal article" date="2013" name="Antonie Van Leeuwenhoek">
        <title>Dongia rigui sp. nov., isolated from freshwater of a large wetland in Korea.</title>
        <authorList>
            <person name="Baik K.S."/>
            <person name="Hwang Y.M."/>
            <person name="Choi J.S."/>
            <person name="Kwon J."/>
            <person name="Seong C.N."/>
        </authorList>
    </citation>
    <scope>NUCLEOTIDE SEQUENCE [LARGE SCALE GENOMIC DNA]</scope>
    <source>
        <strain evidence="3 4">04SU4-P</strain>
    </source>
</reference>
<comment type="catalytic activity">
    <reaction evidence="1">
        <text>thiamine + H2O = 5-(2-hydroxyethyl)-4-methylthiazole + 4-amino-5-hydroxymethyl-2-methylpyrimidine + H(+)</text>
        <dbReference type="Rhea" id="RHEA:17509"/>
        <dbReference type="ChEBI" id="CHEBI:15377"/>
        <dbReference type="ChEBI" id="CHEBI:15378"/>
        <dbReference type="ChEBI" id="CHEBI:16892"/>
        <dbReference type="ChEBI" id="CHEBI:17957"/>
        <dbReference type="ChEBI" id="CHEBI:18385"/>
        <dbReference type="EC" id="3.5.99.2"/>
    </reaction>
</comment>
<protein>
    <recommendedName>
        <fullName evidence="1">Aminopyrimidine aminohydrolase</fullName>
        <ecNumber evidence="1">3.5.99.2</ecNumber>
    </recommendedName>
</protein>
<dbReference type="RefSeq" id="WP_320498725.1">
    <property type="nucleotide sequence ID" value="NZ_JAXCLX010000001.1"/>
</dbReference>
<dbReference type="Pfam" id="PF03070">
    <property type="entry name" value="TENA_THI-4"/>
    <property type="match status" value="1"/>
</dbReference>
<dbReference type="PANTHER" id="PTHR43198:SF2">
    <property type="entry name" value="SI:CH1073-67J19.1-RELATED"/>
    <property type="match status" value="1"/>
</dbReference>
<comment type="pathway">
    <text evidence="1">Cofactor biosynthesis; thiamine diphosphate biosynthesis.</text>
</comment>
<dbReference type="InterPro" id="IPR016084">
    <property type="entry name" value="Haem_Oase-like_multi-hlx"/>
</dbReference>
<dbReference type="Gene3D" id="1.20.910.10">
    <property type="entry name" value="Heme oxygenase-like"/>
    <property type="match status" value="1"/>
</dbReference>
<feature type="domain" description="Thiaminase-2/PQQC" evidence="2">
    <location>
        <begin position="19"/>
        <end position="215"/>
    </location>
</feature>
<name>A0ABU5DSZ5_9PROT</name>
<evidence type="ECO:0000259" key="2">
    <source>
        <dbReference type="Pfam" id="PF03070"/>
    </source>
</evidence>
<dbReference type="InterPro" id="IPR004305">
    <property type="entry name" value="Thiaminase-2/PQQC"/>
</dbReference>
<keyword evidence="1" id="KW-0378">Hydrolase</keyword>
<comment type="function">
    <text evidence="1">Catalyzes an amino-pyrimidine hydrolysis reaction at the C5' of the pyrimidine moiety of thiamine compounds, a reaction that is part of a thiamine salvage pathway.</text>
</comment>
<comment type="catalytic activity">
    <reaction evidence="1">
        <text>4-amino-5-aminomethyl-2-methylpyrimidine + H2O = 4-amino-5-hydroxymethyl-2-methylpyrimidine + NH4(+)</text>
        <dbReference type="Rhea" id="RHEA:31799"/>
        <dbReference type="ChEBI" id="CHEBI:15377"/>
        <dbReference type="ChEBI" id="CHEBI:16892"/>
        <dbReference type="ChEBI" id="CHEBI:28938"/>
        <dbReference type="ChEBI" id="CHEBI:63416"/>
        <dbReference type="EC" id="3.5.99.2"/>
    </reaction>
</comment>
<keyword evidence="1" id="KW-0784">Thiamine biosynthesis</keyword>
<dbReference type="EMBL" id="JAXCLX010000001">
    <property type="protein sequence ID" value="MDY0870479.1"/>
    <property type="molecule type" value="Genomic_DNA"/>
</dbReference>
<dbReference type="EC" id="3.5.99.2" evidence="1"/>
<dbReference type="SUPFAM" id="SSF48613">
    <property type="entry name" value="Heme oxygenase-like"/>
    <property type="match status" value="1"/>
</dbReference>
<dbReference type="Proteomes" id="UP001271769">
    <property type="component" value="Unassembled WGS sequence"/>
</dbReference>
<keyword evidence="4" id="KW-1185">Reference proteome</keyword>
<sequence length="225" mass="24993">MTSFLTTARNQNARLLQAIHELPFNRDLAAGTLQQDRFRHYLVQDGLYLTDYARALAALAAKAPNAELIAQFAANAAGAVHFEQEMQHSYLSKFGVDRAVAQSTERSPTCLGYTSFLLAEAQTGSYETLLAALLPCFSVYAEVGTAIAQQSVPNNPFALWIETYASDEFQAAVRAAETAADAAAEKAHAELRQRMLALFRKSVEFEWMFWDAAYRLEAWPTAAWR</sequence>